<sequence>MVSEADAMVMFWWRLSIVLNRQAELYKILCLHFCLCCHDNSVHQVCPTQSAALHEFRILKSSDQHAHQCRSLFTA</sequence>
<keyword evidence="2" id="KW-1185">Reference proteome</keyword>
<comment type="caution">
    <text evidence="1">The sequence shown here is derived from an EMBL/GenBank/DDBJ whole genome shotgun (WGS) entry which is preliminary data.</text>
</comment>
<dbReference type="Proteomes" id="UP001558613">
    <property type="component" value="Unassembled WGS sequence"/>
</dbReference>
<name>A0ABR3NTC0_9TELE</name>
<evidence type="ECO:0000313" key="1">
    <source>
        <dbReference type="EMBL" id="KAL1280278.1"/>
    </source>
</evidence>
<protein>
    <recommendedName>
        <fullName evidence="3">Secreted protein</fullName>
    </recommendedName>
</protein>
<gene>
    <name evidence="1" type="ORF">QQF64_014878</name>
</gene>
<proteinExistence type="predicted"/>
<evidence type="ECO:0008006" key="3">
    <source>
        <dbReference type="Google" id="ProtNLM"/>
    </source>
</evidence>
<evidence type="ECO:0000313" key="2">
    <source>
        <dbReference type="Proteomes" id="UP001558613"/>
    </source>
</evidence>
<accession>A0ABR3NTC0</accession>
<reference evidence="1 2" key="1">
    <citation type="submission" date="2023-09" db="EMBL/GenBank/DDBJ databases">
        <authorList>
            <person name="Wang M."/>
        </authorList>
    </citation>
    <scope>NUCLEOTIDE SEQUENCE [LARGE SCALE GENOMIC DNA]</scope>
    <source>
        <strain evidence="1">GT-2023</strain>
        <tissue evidence="1">Liver</tissue>
    </source>
</reference>
<dbReference type="EMBL" id="JAYMGO010000002">
    <property type="protein sequence ID" value="KAL1280278.1"/>
    <property type="molecule type" value="Genomic_DNA"/>
</dbReference>
<organism evidence="1 2">
    <name type="scientific">Cirrhinus molitorella</name>
    <name type="common">mud carp</name>
    <dbReference type="NCBI Taxonomy" id="172907"/>
    <lineage>
        <taxon>Eukaryota</taxon>
        <taxon>Metazoa</taxon>
        <taxon>Chordata</taxon>
        <taxon>Craniata</taxon>
        <taxon>Vertebrata</taxon>
        <taxon>Euteleostomi</taxon>
        <taxon>Actinopterygii</taxon>
        <taxon>Neopterygii</taxon>
        <taxon>Teleostei</taxon>
        <taxon>Ostariophysi</taxon>
        <taxon>Cypriniformes</taxon>
        <taxon>Cyprinidae</taxon>
        <taxon>Labeoninae</taxon>
        <taxon>Labeonini</taxon>
        <taxon>Cirrhinus</taxon>
    </lineage>
</organism>